<evidence type="ECO:0000259" key="5">
    <source>
        <dbReference type="PROSITE" id="PS50305"/>
    </source>
</evidence>
<name>A0A0C5VSZ1_9GAMM</name>
<dbReference type="InterPro" id="IPR050134">
    <property type="entry name" value="NAD-dep_sirtuin_deacylases"/>
</dbReference>
<protein>
    <recommendedName>
        <fullName evidence="3">NAD-dependent protein deacylase</fullName>
        <ecNumber evidence="3">2.3.1.286</ecNumber>
    </recommendedName>
    <alternativeName>
        <fullName evidence="3">Regulatory protein SIR2 homolog</fullName>
    </alternativeName>
</protein>
<dbReference type="InterPro" id="IPR029035">
    <property type="entry name" value="DHS-like_NAD/FAD-binding_dom"/>
</dbReference>
<feature type="domain" description="Deacetylase sirtuin-type" evidence="5">
    <location>
        <begin position="1"/>
        <end position="233"/>
    </location>
</feature>
<accession>A0A0C5VSZ1</accession>
<evidence type="ECO:0000256" key="1">
    <source>
        <dbReference type="ARBA" id="ARBA00022679"/>
    </source>
</evidence>
<comment type="catalytic activity">
    <reaction evidence="3">
        <text>N(6)-acetyl-L-lysyl-[protein] + NAD(+) + H2O = 2''-O-acetyl-ADP-D-ribose + nicotinamide + L-lysyl-[protein]</text>
        <dbReference type="Rhea" id="RHEA:43636"/>
        <dbReference type="Rhea" id="RHEA-COMP:9752"/>
        <dbReference type="Rhea" id="RHEA-COMP:10731"/>
        <dbReference type="ChEBI" id="CHEBI:15377"/>
        <dbReference type="ChEBI" id="CHEBI:17154"/>
        <dbReference type="ChEBI" id="CHEBI:29969"/>
        <dbReference type="ChEBI" id="CHEBI:57540"/>
        <dbReference type="ChEBI" id="CHEBI:61930"/>
        <dbReference type="ChEBI" id="CHEBI:83767"/>
        <dbReference type="EC" id="2.3.1.286"/>
    </reaction>
</comment>
<evidence type="ECO:0000256" key="4">
    <source>
        <dbReference type="PROSITE-ProRule" id="PRU00236"/>
    </source>
</evidence>
<comment type="domain">
    <text evidence="3">2 residues (Tyr-59 and Arg-62) present in a large hydrophobic pocket are probably involved in substrate specificity. They are important for desuccinylation activity, but dispensable for deacetylation activity.</text>
</comment>
<dbReference type="InterPro" id="IPR026590">
    <property type="entry name" value="Ssirtuin_cat_dom"/>
</dbReference>
<dbReference type="GO" id="GO:0036054">
    <property type="term" value="F:protein-malonyllysine demalonylase activity"/>
    <property type="evidence" value="ECO:0007669"/>
    <property type="project" value="InterPro"/>
</dbReference>
<feature type="binding site" evidence="3">
    <location>
        <begin position="176"/>
        <end position="178"/>
    </location>
    <ligand>
        <name>NAD(+)</name>
        <dbReference type="ChEBI" id="CHEBI:57540"/>
    </ligand>
</feature>
<dbReference type="Gene3D" id="3.30.1600.10">
    <property type="entry name" value="SIR2/SIRT2 'Small Domain"/>
    <property type="match status" value="1"/>
</dbReference>
<comment type="function">
    <text evidence="3">NAD-dependent lysine deacetylase and desuccinylase that specifically removes acetyl and succinyl groups on target proteins. Modulates the activities of several proteins which are inactive in their acylated form.</text>
</comment>
<dbReference type="PATRIC" id="fig|1445510.3.peg.4390"/>
<feature type="binding site" evidence="3">
    <location>
        <position position="218"/>
    </location>
    <ligand>
        <name>NAD(+)</name>
        <dbReference type="ChEBI" id="CHEBI:57540"/>
    </ligand>
</feature>
<dbReference type="InterPro" id="IPR003000">
    <property type="entry name" value="Sirtuin"/>
</dbReference>
<keyword evidence="1" id="KW-0808">Transferase</keyword>
<dbReference type="EC" id="2.3.1.286" evidence="3"/>
<dbReference type="GO" id="GO:0036055">
    <property type="term" value="F:protein-succinyllysine desuccinylase activity"/>
    <property type="evidence" value="ECO:0007669"/>
    <property type="project" value="UniProtKB-UniRule"/>
</dbReference>
<dbReference type="HOGENOM" id="CLU_023643_3_1_6"/>
<dbReference type="HAMAP" id="MF_01121">
    <property type="entry name" value="Sirtuin_ClassIII"/>
    <property type="match status" value="1"/>
</dbReference>
<keyword evidence="3" id="KW-0963">Cytoplasm</keyword>
<keyword evidence="7" id="KW-1185">Reference proteome</keyword>
<dbReference type="STRING" id="1445510.YC6258_04426"/>
<evidence type="ECO:0000256" key="3">
    <source>
        <dbReference type="HAMAP-Rule" id="MF_01121"/>
    </source>
</evidence>
<comment type="similarity">
    <text evidence="3">Belongs to the sirtuin family. Class III subfamily.</text>
</comment>
<evidence type="ECO:0000313" key="7">
    <source>
        <dbReference type="Proteomes" id="UP000032266"/>
    </source>
</evidence>
<feature type="active site" description="Proton acceptor" evidence="3">
    <location>
        <position position="110"/>
    </location>
</feature>
<feature type="binding site" evidence="3">
    <location>
        <position position="59"/>
    </location>
    <ligand>
        <name>substrate</name>
    </ligand>
</feature>
<dbReference type="AlphaFoldDB" id="A0A0C5VSZ1"/>
<comment type="caution">
    <text evidence="3 4">Lacks conserved residue(s) required for the propagation of feature annotation.</text>
</comment>
<feature type="binding site" evidence="3">
    <location>
        <begin position="92"/>
        <end position="95"/>
    </location>
    <ligand>
        <name>NAD(+)</name>
        <dbReference type="ChEBI" id="CHEBI:57540"/>
    </ligand>
</feature>
<evidence type="ECO:0000313" key="6">
    <source>
        <dbReference type="EMBL" id="AJQ96458.1"/>
    </source>
</evidence>
<dbReference type="PROSITE" id="PS50305">
    <property type="entry name" value="SIRTUIN"/>
    <property type="match status" value="1"/>
</dbReference>
<dbReference type="RefSeq" id="WP_044618461.1">
    <property type="nucleotide sequence ID" value="NZ_CP007142.1"/>
</dbReference>
<dbReference type="Pfam" id="PF02146">
    <property type="entry name" value="SIR2"/>
    <property type="match status" value="1"/>
</dbReference>
<dbReference type="PANTHER" id="PTHR11085:SF4">
    <property type="entry name" value="NAD-DEPENDENT PROTEIN DEACYLASE"/>
    <property type="match status" value="1"/>
</dbReference>
<dbReference type="InterPro" id="IPR027546">
    <property type="entry name" value="Sirtuin_class_III"/>
</dbReference>
<dbReference type="GO" id="GO:0017136">
    <property type="term" value="F:histone deacetylase activity, NAD-dependent"/>
    <property type="evidence" value="ECO:0007669"/>
    <property type="project" value="TreeGrafter"/>
</dbReference>
<feature type="binding site" evidence="3">
    <location>
        <position position="62"/>
    </location>
    <ligand>
        <name>substrate</name>
    </ligand>
</feature>
<reference evidence="6 7" key="1">
    <citation type="submission" date="2014-01" db="EMBL/GenBank/DDBJ databases">
        <title>Full genme sequencing of cellulolytic bacterium Gynuella sunshinyii YC6258T gen. nov., sp. nov.</title>
        <authorList>
            <person name="Khan H."/>
            <person name="Chung E.J."/>
            <person name="Chung Y.R."/>
        </authorList>
    </citation>
    <scope>NUCLEOTIDE SEQUENCE [LARGE SCALE GENOMIC DNA]</scope>
    <source>
        <strain evidence="6 7">YC6258</strain>
    </source>
</reference>
<dbReference type="KEGG" id="gsn:YC6258_04426"/>
<evidence type="ECO:0000256" key="2">
    <source>
        <dbReference type="ARBA" id="ARBA00023027"/>
    </source>
</evidence>
<dbReference type="Gene3D" id="3.40.50.1220">
    <property type="entry name" value="TPP-binding domain"/>
    <property type="match status" value="1"/>
</dbReference>
<sequence>MTDNIERQKVVVFSGAGISAESGLKTFRDSDGLWENHSIYDVATPDAWLRNPELVLRFYNERRQQLGTVQPNPAHLAIAGLEQAYDVFVITQNVDNLHERAGSSIVLHLHGELTKARSTVDESLVYEVGSKAIELGDHCELGSQLRPHIVWFGEIVSGLSEAAELISQADKIMVVGTSLEVEPAASLIHLAPAHAEKVVIALNMRNRPAGFEYYQERAGEAVPKVCQRWLEIS</sequence>
<dbReference type="Proteomes" id="UP000032266">
    <property type="component" value="Chromosome"/>
</dbReference>
<gene>
    <name evidence="3" type="primary">cobB</name>
    <name evidence="6" type="ORF">YC6258_04426</name>
</gene>
<proteinExistence type="inferred from homology"/>
<dbReference type="EMBL" id="CP007142">
    <property type="protein sequence ID" value="AJQ96458.1"/>
    <property type="molecule type" value="Genomic_DNA"/>
</dbReference>
<dbReference type="InterPro" id="IPR026591">
    <property type="entry name" value="Sirtuin_cat_small_dom_sf"/>
</dbReference>
<dbReference type="SUPFAM" id="SSF52467">
    <property type="entry name" value="DHS-like NAD/FAD-binding domain"/>
    <property type="match status" value="1"/>
</dbReference>
<dbReference type="PANTHER" id="PTHR11085">
    <property type="entry name" value="NAD-DEPENDENT PROTEIN DEACYLASE SIRTUIN-5, MITOCHONDRIAL-RELATED"/>
    <property type="match status" value="1"/>
</dbReference>
<organism evidence="6 7">
    <name type="scientific">Gynuella sunshinyii YC6258</name>
    <dbReference type="NCBI Taxonomy" id="1445510"/>
    <lineage>
        <taxon>Bacteria</taxon>
        <taxon>Pseudomonadati</taxon>
        <taxon>Pseudomonadota</taxon>
        <taxon>Gammaproteobacteria</taxon>
        <taxon>Oceanospirillales</taxon>
        <taxon>Saccharospirillaceae</taxon>
        <taxon>Gynuella</taxon>
    </lineage>
</organism>
<feature type="binding site" evidence="3">
    <location>
        <begin position="15"/>
        <end position="34"/>
    </location>
    <ligand>
        <name>NAD(+)</name>
        <dbReference type="ChEBI" id="CHEBI:57540"/>
    </ligand>
</feature>
<comment type="catalytic activity">
    <reaction evidence="3">
        <text>N(6)-succinyl-L-lysyl-[protein] + NAD(+) + H2O = 2''-O-succinyl-ADP-D-ribose + nicotinamide + L-lysyl-[protein]</text>
        <dbReference type="Rhea" id="RHEA:47668"/>
        <dbReference type="Rhea" id="RHEA-COMP:9752"/>
        <dbReference type="Rhea" id="RHEA-COMP:11877"/>
        <dbReference type="ChEBI" id="CHEBI:15377"/>
        <dbReference type="ChEBI" id="CHEBI:17154"/>
        <dbReference type="ChEBI" id="CHEBI:29969"/>
        <dbReference type="ChEBI" id="CHEBI:57540"/>
        <dbReference type="ChEBI" id="CHEBI:87830"/>
        <dbReference type="ChEBI" id="CHEBI:87832"/>
    </reaction>
</comment>
<comment type="subcellular location">
    <subcellularLocation>
        <location evidence="3">Cytoplasm</location>
    </subcellularLocation>
</comment>
<dbReference type="GO" id="GO:0070403">
    <property type="term" value="F:NAD+ binding"/>
    <property type="evidence" value="ECO:0007669"/>
    <property type="project" value="UniProtKB-UniRule"/>
</dbReference>
<keyword evidence="2 3" id="KW-0520">NAD</keyword>
<dbReference type="GO" id="GO:0005737">
    <property type="term" value="C:cytoplasm"/>
    <property type="evidence" value="ECO:0007669"/>
    <property type="project" value="UniProtKB-SubCell"/>
</dbReference>